<dbReference type="AlphaFoldDB" id="A0A556V2V3"/>
<accession>A0A556V2V3</accession>
<feature type="compositionally biased region" description="Polar residues" evidence="1">
    <location>
        <begin position="289"/>
        <end position="298"/>
    </location>
</feature>
<dbReference type="GO" id="GO:0007339">
    <property type="term" value="P:binding of sperm to zona pellucida"/>
    <property type="evidence" value="ECO:0007669"/>
    <property type="project" value="TreeGrafter"/>
</dbReference>
<organism evidence="3 4">
    <name type="scientific">Bagarius yarrelli</name>
    <name type="common">Goonch</name>
    <name type="synonym">Bagrus yarrelli</name>
    <dbReference type="NCBI Taxonomy" id="175774"/>
    <lineage>
        <taxon>Eukaryota</taxon>
        <taxon>Metazoa</taxon>
        <taxon>Chordata</taxon>
        <taxon>Craniata</taxon>
        <taxon>Vertebrata</taxon>
        <taxon>Euteleostomi</taxon>
        <taxon>Actinopterygii</taxon>
        <taxon>Neopterygii</taxon>
        <taxon>Teleostei</taxon>
        <taxon>Ostariophysi</taxon>
        <taxon>Siluriformes</taxon>
        <taxon>Sisoridae</taxon>
        <taxon>Sisorinae</taxon>
        <taxon>Bagarius</taxon>
    </lineage>
</organism>
<sequence>MVKLGLVLSDVRFSYNMVTRGFCVYLILSALATSSFGASVAVPDVWPDVDDGFLSRSFLQTPGFGGIGPIVPFPIWNLIDLQSSFDLRLMNSSWGGPAETNIYQKGDSVHLQVSGSSATDQELFIQSCYVTSSSNPMDDSRSALILNNGCVSSKQSAIEFISRQHDSINLLLNTSRLMFSQEEQPEDPSNSSHVESFIGINQSGSGRFPSSMERGWIVASATMSDGFKMNVPYSSPWLSQPVASDGVMVINQEPGNALSVWLPGLSLDVAHNPVLELLIDLPQQKSPSRLVGFSSQGGAPSEGHVKNPSGEKNLKAHDWKSKIPERVSEVYMGDSPGLRNDWDLEGFPLPEEELRGDVFVNYKWPQQHALPDEKVREDSLASPLLEKPEEKGEEIKVLKQKEKAFKEVKGDDFGALEYMKKTMLTFHQASDGSSSLSYEEEERSPSVGEQKVKKSKLEMDRRKVDEKGSSKEVEKDLMQSVLDVVR</sequence>
<feature type="domain" description="ZP-C" evidence="2">
    <location>
        <begin position="84"/>
        <end position="162"/>
    </location>
</feature>
<name>A0A556V2V3_BAGYA</name>
<feature type="compositionally biased region" description="Basic and acidic residues" evidence="1">
    <location>
        <begin position="450"/>
        <end position="477"/>
    </location>
</feature>
<dbReference type="GO" id="GO:2000344">
    <property type="term" value="P:positive regulation of acrosome reaction"/>
    <property type="evidence" value="ECO:0007669"/>
    <property type="project" value="TreeGrafter"/>
</dbReference>
<keyword evidence="4" id="KW-1185">Reference proteome</keyword>
<evidence type="ECO:0000259" key="2">
    <source>
        <dbReference type="Pfam" id="PF00100"/>
    </source>
</evidence>
<reference evidence="3 4" key="1">
    <citation type="journal article" date="2019" name="Genome Biol. Evol.">
        <title>Whole-Genome Sequencing of the Giant Devil Catfish, Bagarius yarrelli.</title>
        <authorList>
            <person name="Jiang W."/>
            <person name="Lv Y."/>
            <person name="Cheng L."/>
            <person name="Yang K."/>
            <person name="Chao B."/>
            <person name="Wang X."/>
            <person name="Li Y."/>
            <person name="Pan X."/>
            <person name="You X."/>
            <person name="Zhang Y."/>
            <person name="Yang J."/>
            <person name="Li J."/>
            <person name="Zhang X."/>
            <person name="Liu S."/>
            <person name="Sun C."/>
            <person name="Yang J."/>
            <person name="Shi Q."/>
        </authorList>
    </citation>
    <scope>NUCLEOTIDE SEQUENCE [LARGE SCALE GENOMIC DNA]</scope>
    <source>
        <strain evidence="3">JWS20170419001</strain>
        <tissue evidence="3">Muscle</tissue>
    </source>
</reference>
<dbReference type="OrthoDB" id="8941595at2759"/>
<feature type="region of interest" description="Disordered" evidence="1">
    <location>
        <begin position="429"/>
        <end position="486"/>
    </location>
</feature>
<evidence type="ECO:0000313" key="3">
    <source>
        <dbReference type="EMBL" id="TSS85051.1"/>
    </source>
</evidence>
<dbReference type="Proteomes" id="UP000319801">
    <property type="component" value="Unassembled WGS sequence"/>
</dbReference>
<evidence type="ECO:0000256" key="1">
    <source>
        <dbReference type="SAM" id="MobiDB-lite"/>
    </source>
</evidence>
<gene>
    <name evidence="3" type="ORF">Baya_12393</name>
</gene>
<dbReference type="Gene3D" id="2.60.40.4100">
    <property type="entry name" value="Zona pellucida, ZP-C domain"/>
    <property type="match status" value="1"/>
</dbReference>
<feature type="region of interest" description="Disordered" evidence="1">
    <location>
        <begin position="289"/>
        <end position="315"/>
    </location>
</feature>
<dbReference type="PANTHER" id="PTHR11576">
    <property type="entry name" value="ZONA PELLUCIDA SPERM-BINDING PROTEIN 3"/>
    <property type="match status" value="1"/>
</dbReference>
<dbReference type="GO" id="GO:0032190">
    <property type="term" value="F:acrosin binding"/>
    <property type="evidence" value="ECO:0007669"/>
    <property type="project" value="TreeGrafter"/>
</dbReference>
<comment type="caution">
    <text evidence="3">The sequence shown here is derived from an EMBL/GenBank/DDBJ whole genome shotgun (WGS) entry which is preliminary data.</text>
</comment>
<dbReference type="GO" id="GO:0031012">
    <property type="term" value="C:extracellular matrix"/>
    <property type="evidence" value="ECO:0007669"/>
    <property type="project" value="TreeGrafter"/>
</dbReference>
<dbReference type="PANTHER" id="PTHR11576:SF18">
    <property type="entry name" value="ZONA PELLUCIDA PROTEIN C"/>
    <property type="match status" value="1"/>
</dbReference>
<evidence type="ECO:0000313" key="4">
    <source>
        <dbReference type="Proteomes" id="UP000319801"/>
    </source>
</evidence>
<protein>
    <recommendedName>
        <fullName evidence="2">ZP-C domain-containing protein</fullName>
    </recommendedName>
</protein>
<dbReference type="InterPro" id="IPR042235">
    <property type="entry name" value="ZP-C_dom"/>
</dbReference>
<dbReference type="EMBL" id="VCAZ01000105">
    <property type="protein sequence ID" value="TSS85051.1"/>
    <property type="molecule type" value="Genomic_DNA"/>
</dbReference>
<proteinExistence type="predicted"/>
<dbReference type="GO" id="GO:0035803">
    <property type="term" value="P:egg coat formation"/>
    <property type="evidence" value="ECO:0007669"/>
    <property type="project" value="TreeGrafter"/>
</dbReference>
<dbReference type="InterPro" id="IPR055355">
    <property type="entry name" value="ZP-C"/>
</dbReference>
<dbReference type="Pfam" id="PF00100">
    <property type="entry name" value="Zona_pellucida"/>
    <property type="match status" value="1"/>
</dbReference>